<accession>A0A431VKY7</accession>
<dbReference type="InterPro" id="IPR027791">
    <property type="entry name" value="Galactosyl_T_C"/>
</dbReference>
<dbReference type="AlphaFoldDB" id="A0A431VKY7"/>
<dbReference type="InterPro" id="IPR019734">
    <property type="entry name" value="TPR_rpt"/>
</dbReference>
<dbReference type="Gene3D" id="3.90.550.10">
    <property type="entry name" value="Spore Coat Polysaccharide Biosynthesis Protein SpsA, Chain A"/>
    <property type="match status" value="1"/>
</dbReference>
<keyword evidence="2" id="KW-0677">Repeat</keyword>
<evidence type="ECO:0000256" key="4">
    <source>
        <dbReference type="PROSITE-ProRule" id="PRU00339"/>
    </source>
</evidence>
<protein>
    <submittedName>
        <fullName evidence="6">Tetratricopeptide repeat protein</fullName>
    </submittedName>
</protein>
<evidence type="ECO:0000256" key="2">
    <source>
        <dbReference type="ARBA" id="ARBA00022737"/>
    </source>
</evidence>
<dbReference type="SUPFAM" id="SSF53448">
    <property type="entry name" value="Nucleotide-diphospho-sugar transferases"/>
    <property type="match status" value="1"/>
</dbReference>
<dbReference type="SMART" id="SM00028">
    <property type="entry name" value="TPR"/>
    <property type="match status" value="4"/>
</dbReference>
<dbReference type="Proteomes" id="UP000277007">
    <property type="component" value="Unassembled WGS sequence"/>
</dbReference>
<dbReference type="GO" id="GO:0016740">
    <property type="term" value="F:transferase activity"/>
    <property type="evidence" value="ECO:0007669"/>
    <property type="project" value="UniProtKB-KW"/>
</dbReference>
<dbReference type="PROSITE" id="PS50005">
    <property type="entry name" value="TPR"/>
    <property type="match status" value="1"/>
</dbReference>
<dbReference type="OrthoDB" id="7295299at2"/>
<feature type="repeat" description="TPR" evidence="4">
    <location>
        <begin position="76"/>
        <end position="109"/>
    </location>
</feature>
<dbReference type="RefSeq" id="WP_126613460.1">
    <property type="nucleotide sequence ID" value="NZ_JBHUCY010000053.1"/>
</dbReference>
<dbReference type="Pfam" id="PF02709">
    <property type="entry name" value="Glyco_transf_7C"/>
    <property type="match status" value="1"/>
</dbReference>
<evidence type="ECO:0000256" key="1">
    <source>
        <dbReference type="ARBA" id="ARBA00022679"/>
    </source>
</evidence>
<sequence>MATIGEALAAALDHLTAGRHPQARTLYRRILDAVPDHVEALFRMGLSHGLCGEPESARGFLLRAVALADAAGTPDPEALYTLGTVHHVALETEEAIACYRRAIALRPDFPDAEYHMSEALQGIGRIDEALAALDTLLTRHPHHPDGWRQRGNIEAMLGRPGAAVGFYEMAQALDPTNATLAGSIAEQTAAFHTRRALLDARGPDGRHDLRDVTFLIPFRADSEDRKRNLRWIVSHLLKTTDSAILIGEDCNSTGAESGEAAAALGPELAGRCRHLRLTGNDTPYTHKAFLINRMAEAADTPIVALHDTDIVVDPVQYVLARDAVRRGGGLVFPYNGWFFWITGREVHRFGYTLSAAPLNAVCPRFPLMHRNSPGGSAFFDRERLFAAGGYNERFLSWGYEDDEIVERFRRLGLSVERTPGPLYHLEHERPENSTDQNPFIDANRAELERIRRIDPDALRADIAQGGLRRPLLTRRDLPETKPPPAAPL</sequence>
<dbReference type="InterPro" id="IPR029044">
    <property type="entry name" value="Nucleotide-diphossugar_trans"/>
</dbReference>
<gene>
    <name evidence="6" type="ORF">EJ903_06940</name>
</gene>
<dbReference type="Pfam" id="PF13432">
    <property type="entry name" value="TPR_16"/>
    <property type="match status" value="2"/>
</dbReference>
<keyword evidence="3 4" id="KW-0802">TPR repeat</keyword>
<keyword evidence="1" id="KW-0808">Transferase</keyword>
<organism evidence="6 7">
    <name type="scientific">Azospirillum griseum</name>
    <dbReference type="NCBI Taxonomy" id="2496639"/>
    <lineage>
        <taxon>Bacteria</taxon>
        <taxon>Pseudomonadati</taxon>
        <taxon>Pseudomonadota</taxon>
        <taxon>Alphaproteobacteria</taxon>
        <taxon>Rhodospirillales</taxon>
        <taxon>Azospirillaceae</taxon>
        <taxon>Azospirillum</taxon>
    </lineage>
</organism>
<name>A0A431VKY7_9PROT</name>
<dbReference type="SUPFAM" id="SSF48452">
    <property type="entry name" value="TPR-like"/>
    <property type="match status" value="1"/>
</dbReference>
<dbReference type="Pfam" id="PF07719">
    <property type="entry name" value="TPR_2"/>
    <property type="match status" value="1"/>
</dbReference>
<dbReference type="Gene3D" id="1.25.40.10">
    <property type="entry name" value="Tetratricopeptide repeat domain"/>
    <property type="match status" value="1"/>
</dbReference>
<dbReference type="InterPro" id="IPR011990">
    <property type="entry name" value="TPR-like_helical_dom_sf"/>
</dbReference>
<evidence type="ECO:0000256" key="3">
    <source>
        <dbReference type="ARBA" id="ARBA00022803"/>
    </source>
</evidence>
<evidence type="ECO:0000313" key="7">
    <source>
        <dbReference type="Proteomes" id="UP000277007"/>
    </source>
</evidence>
<reference evidence="6 7" key="1">
    <citation type="submission" date="2018-12" db="EMBL/GenBank/DDBJ databases">
        <authorList>
            <person name="Yang Y."/>
        </authorList>
    </citation>
    <scope>NUCLEOTIDE SEQUENCE [LARGE SCALE GENOMIC DNA]</scope>
    <source>
        <strain evidence="6 7">L-25-5w-1</strain>
    </source>
</reference>
<feature type="domain" description="Galactosyltransferase C-terminal" evidence="5">
    <location>
        <begin position="371"/>
        <end position="427"/>
    </location>
</feature>
<keyword evidence="7" id="KW-1185">Reference proteome</keyword>
<dbReference type="InterPro" id="IPR013105">
    <property type="entry name" value="TPR_2"/>
</dbReference>
<evidence type="ECO:0000259" key="5">
    <source>
        <dbReference type="Pfam" id="PF02709"/>
    </source>
</evidence>
<comment type="caution">
    <text evidence="6">The sequence shown here is derived from an EMBL/GenBank/DDBJ whole genome shotgun (WGS) entry which is preliminary data.</text>
</comment>
<dbReference type="EMBL" id="RXMA01000004">
    <property type="protein sequence ID" value="RTR22544.1"/>
    <property type="molecule type" value="Genomic_DNA"/>
</dbReference>
<evidence type="ECO:0000313" key="6">
    <source>
        <dbReference type="EMBL" id="RTR22544.1"/>
    </source>
</evidence>
<dbReference type="PANTHER" id="PTHR12558">
    <property type="entry name" value="CELL DIVISION CYCLE 16,23,27"/>
    <property type="match status" value="1"/>
</dbReference>
<dbReference type="PANTHER" id="PTHR12558:SF33">
    <property type="entry name" value="BLL7664 PROTEIN"/>
    <property type="match status" value="1"/>
</dbReference>
<proteinExistence type="predicted"/>